<evidence type="ECO:0000313" key="3">
    <source>
        <dbReference type="RefSeq" id="XP_025075217.1"/>
    </source>
</evidence>
<keyword evidence="2" id="KW-1185">Reference proteome</keyword>
<protein>
    <submittedName>
        <fullName evidence="3">Uncharacterized protein LOC112552932</fullName>
    </submittedName>
</protein>
<dbReference type="Proteomes" id="UP000504615">
    <property type="component" value="Unplaced"/>
</dbReference>
<feature type="region of interest" description="Disordered" evidence="1">
    <location>
        <begin position="15"/>
        <end position="70"/>
    </location>
</feature>
<accession>A0A8N1SAQ2</accession>
<gene>
    <name evidence="3" type="primary">LOC112552932</name>
</gene>
<name>A0A8N1SAQ2_9HYME</name>
<dbReference type="GeneID" id="112552932"/>
<evidence type="ECO:0000313" key="2">
    <source>
        <dbReference type="Proteomes" id="UP000504615"/>
    </source>
</evidence>
<dbReference type="RefSeq" id="XP_025075217.1">
    <property type="nucleotide sequence ID" value="XM_025219432.1"/>
</dbReference>
<dbReference type="AlphaFoldDB" id="A0A8N1SAQ2"/>
<sequence length="139" mass="15325">MCGCACMCAHGAQRRQVNAARSSHTDSRAATENRVPGGPSTDSPPDENGRSPVLTRGRSRSRLMPGLHAPKTAGVKCPIFTAHFMHSKYSPIFGRGKKERRKTHEILHLAPLFARRCCPSPQAREDTDQTPTCEVYRVL</sequence>
<proteinExistence type="predicted"/>
<evidence type="ECO:0000256" key="1">
    <source>
        <dbReference type="SAM" id="MobiDB-lite"/>
    </source>
</evidence>
<reference evidence="3" key="1">
    <citation type="submission" date="2025-08" db="UniProtKB">
        <authorList>
            <consortium name="RefSeq"/>
        </authorList>
    </citation>
    <scope>IDENTIFICATION</scope>
</reference>
<organism evidence="2 3">
    <name type="scientific">Pogonomyrmex barbatus</name>
    <name type="common">red harvester ant</name>
    <dbReference type="NCBI Taxonomy" id="144034"/>
    <lineage>
        <taxon>Eukaryota</taxon>
        <taxon>Metazoa</taxon>
        <taxon>Ecdysozoa</taxon>
        <taxon>Arthropoda</taxon>
        <taxon>Hexapoda</taxon>
        <taxon>Insecta</taxon>
        <taxon>Pterygota</taxon>
        <taxon>Neoptera</taxon>
        <taxon>Endopterygota</taxon>
        <taxon>Hymenoptera</taxon>
        <taxon>Apocrita</taxon>
        <taxon>Aculeata</taxon>
        <taxon>Formicoidea</taxon>
        <taxon>Formicidae</taxon>
        <taxon>Myrmicinae</taxon>
        <taxon>Pogonomyrmex</taxon>
    </lineage>
</organism>